<dbReference type="EMBL" id="VDCJ01000085">
    <property type="protein sequence ID" value="MRU22607.1"/>
    <property type="molecule type" value="Genomic_DNA"/>
</dbReference>
<dbReference type="SUPFAM" id="SSF53098">
    <property type="entry name" value="Ribonuclease H-like"/>
    <property type="match status" value="1"/>
</dbReference>
<dbReference type="RefSeq" id="WP_154162013.1">
    <property type="nucleotide sequence ID" value="NZ_VDCJ01000085.1"/>
</dbReference>
<dbReference type="InterPro" id="IPR012337">
    <property type="entry name" value="RNaseH-like_sf"/>
</dbReference>
<dbReference type="AlphaFoldDB" id="A0A9Q4MF00"/>
<feature type="non-terminal residue" evidence="2">
    <location>
        <position position="79"/>
    </location>
</feature>
<accession>A0A9Q4MF00</accession>
<protein>
    <recommendedName>
        <fullName evidence="1">3'-5' exonuclease domain-containing protein</fullName>
    </recommendedName>
</protein>
<dbReference type="Gene3D" id="3.30.420.10">
    <property type="entry name" value="Ribonuclease H-like superfamily/Ribonuclease H"/>
    <property type="match status" value="1"/>
</dbReference>
<sequence length="79" mass="8628">WIVRLRVAGRFALDNETDSLDPMQAVLIGLRFASEVGCAAYLPFGHDYPSAPVQLNRGQAPSLLQPLLEDAAVRKVGQH</sequence>
<proteinExistence type="predicted"/>
<evidence type="ECO:0000259" key="1">
    <source>
        <dbReference type="Pfam" id="PF01612"/>
    </source>
</evidence>
<evidence type="ECO:0000313" key="2">
    <source>
        <dbReference type="EMBL" id="MRU22607.1"/>
    </source>
</evidence>
<dbReference type="GO" id="GO:0003676">
    <property type="term" value="F:nucleic acid binding"/>
    <property type="evidence" value="ECO:0007669"/>
    <property type="project" value="InterPro"/>
</dbReference>
<feature type="domain" description="3'-5' exonuclease" evidence="1">
    <location>
        <begin position="2"/>
        <end position="78"/>
    </location>
</feature>
<dbReference type="Pfam" id="PF01612">
    <property type="entry name" value="DNA_pol_A_exo1"/>
    <property type="match status" value="1"/>
</dbReference>
<dbReference type="InterPro" id="IPR002562">
    <property type="entry name" value="3'-5'_exonuclease_dom"/>
</dbReference>
<name>A0A9Q4MF00_XYLFS</name>
<dbReference type="GO" id="GO:0008408">
    <property type="term" value="F:3'-5' exonuclease activity"/>
    <property type="evidence" value="ECO:0007669"/>
    <property type="project" value="InterPro"/>
</dbReference>
<dbReference type="GO" id="GO:0006139">
    <property type="term" value="P:nucleobase-containing compound metabolic process"/>
    <property type="evidence" value="ECO:0007669"/>
    <property type="project" value="InterPro"/>
</dbReference>
<evidence type="ECO:0000313" key="3">
    <source>
        <dbReference type="Proteomes" id="UP000474061"/>
    </source>
</evidence>
<dbReference type="Proteomes" id="UP000474061">
    <property type="component" value="Unassembled WGS sequence"/>
</dbReference>
<reference evidence="2" key="1">
    <citation type="submission" date="2019-05" db="EMBL/GenBank/DDBJ databases">
        <authorList>
            <person name="Castillo A."/>
            <person name="Giampetruzzi A."/>
            <person name="Landa B."/>
            <person name="Saponari M."/>
            <person name="Almeida R.P.P."/>
            <person name="Moralejo E."/>
            <person name="Marco-Noales E."/>
            <person name="Velasco-Amo M.P."/>
            <person name="Roman-Ecija M."/>
            <person name="Navarro I."/>
            <person name="Monterde A."/>
            <person name="Barbe S."/>
        </authorList>
    </citation>
    <scope>NUCLEOTIDE SEQUENCE</scope>
    <source>
        <strain evidence="2">XYL1981</strain>
    </source>
</reference>
<reference evidence="2" key="2">
    <citation type="journal article" date="2020" name="Appl. Environ. Microbiol.">
        <title>Multiple intercontinental introductions associated with the emergence of a plant pathogen in Europe.</title>
        <authorList>
            <person name="Landa B.B."/>
            <person name="Castillo A.I."/>
            <person name="Giampetruzzi A."/>
            <person name="Kahn A."/>
            <person name="Roman-Ecija M."/>
            <person name="Velasco-Amo M.P."/>
            <person name="Navas-Cortes J.A."/>
            <person name="Marco-Noales E."/>
            <person name="Barbe S."/>
            <person name="Moralejo E."/>
            <person name="Coletta-Filho H.D."/>
            <person name="Saldarelli P."/>
            <person name="Saponari M."/>
            <person name="Almeida R.P.P."/>
        </authorList>
    </citation>
    <scope>NUCLEOTIDE SEQUENCE</scope>
    <source>
        <strain evidence="2">XYL1981</strain>
    </source>
</reference>
<feature type="non-terminal residue" evidence="2">
    <location>
        <position position="1"/>
    </location>
</feature>
<comment type="caution">
    <text evidence="2">The sequence shown here is derived from an EMBL/GenBank/DDBJ whole genome shotgun (WGS) entry which is preliminary data.</text>
</comment>
<organism evidence="2 3">
    <name type="scientific">Xylella fastidiosa subsp. multiplex</name>
    <dbReference type="NCBI Taxonomy" id="644357"/>
    <lineage>
        <taxon>Bacteria</taxon>
        <taxon>Pseudomonadati</taxon>
        <taxon>Pseudomonadota</taxon>
        <taxon>Gammaproteobacteria</taxon>
        <taxon>Lysobacterales</taxon>
        <taxon>Lysobacteraceae</taxon>
        <taxon>Xylella</taxon>
    </lineage>
</organism>
<gene>
    <name evidence="2" type="ORF">FG476_00345</name>
</gene>
<dbReference type="InterPro" id="IPR036397">
    <property type="entry name" value="RNaseH_sf"/>
</dbReference>